<feature type="transmembrane region" description="Helical" evidence="9">
    <location>
        <begin position="156"/>
        <end position="177"/>
    </location>
</feature>
<reference evidence="10 11" key="1">
    <citation type="journal article" date="2013" name="Genome Announc.">
        <title>Draft Genome Sequence of Desulfotignum phosphitoxidans DSM 13687 Strain FiPS-3.</title>
        <authorList>
            <person name="Poehlein A."/>
            <person name="Daniel R."/>
            <person name="Simeonova D.D."/>
        </authorList>
    </citation>
    <scope>NUCLEOTIDE SEQUENCE [LARGE SCALE GENOMIC DNA]</scope>
    <source>
        <strain evidence="10 11">DSM 13687</strain>
    </source>
</reference>
<dbReference type="RefSeq" id="WP_006966878.1">
    <property type="nucleotide sequence ID" value="NZ_APJX01000006.1"/>
</dbReference>
<evidence type="ECO:0000313" key="10">
    <source>
        <dbReference type="EMBL" id="EMS79034.1"/>
    </source>
</evidence>
<dbReference type="PANTHER" id="PTHR34308:SF1">
    <property type="entry name" value="COBALAMIN BIOSYNTHESIS PROTEIN CBIB"/>
    <property type="match status" value="1"/>
</dbReference>
<dbReference type="GO" id="GO:0048472">
    <property type="term" value="F:threonine-phosphate decarboxylase activity"/>
    <property type="evidence" value="ECO:0007669"/>
    <property type="project" value="InterPro"/>
</dbReference>
<name>S0G0Q8_9BACT</name>
<sequence length="323" mass="35059">MIEPGGYILITAFILDFFLGDPRQLPHLVVGMGKAIHFFEPRFRQMFKNPLTAGIFFTCFLVGTAYGMAWVLTGWAMRIHPLLGAGVQTLLLFYCFSIKGLKDAAMAVVASLSIKDLKTARKKLSLIVGRDTRTLDESGVTRAAVETVAENFVDGFLAPLFWALVLGVPGAVAYKMINTLDSMVGYRNETYVLFGRASARLDDAANFIPARLSVFVIAVAAACLPNISGRRAWRTGWSEGRQHKSPNAGFPEAAFAGALKIRLGGPSIYHGTRVDKPYIGSVFNDPDISAVHTACRLMQTASITGLVGALVLIALNFTVFKGF</sequence>
<keyword evidence="5 9" id="KW-0169">Cobalamin biosynthesis</keyword>
<feature type="transmembrane region" description="Helical" evidence="9">
    <location>
        <begin position="208"/>
        <end position="227"/>
    </location>
</feature>
<keyword evidence="7 9" id="KW-1133">Transmembrane helix</keyword>
<comment type="caution">
    <text evidence="10">The sequence shown here is derived from an EMBL/GenBank/DDBJ whole genome shotgun (WGS) entry which is preliminary data.</text>
</comment>
<evidence type="ECO:0000256" key="8">
    <source>
        <dbReference type="ARBA" id="ARBA00023136"/>
    </source>
</evidence>
<comment type="pathway">
    <text evidence="2 9">Cofactor biosynthesis; adenosylcobalamin biosynthesis.</text>
</comment>
<dbReference type="GO" id="GO:0009236">
    <property type="term" value="P:cobalamin biosynthetic process"/>
    <property type="evidence" value="ECO:0007669"/>
    <property type="project" value="UniProtKB-UniRule"/>
</dbReference>
<dbReference type="Pfam" id="PF03186">
    <property type="entry name" value="CobD_Cbib"/>
    <property type="match status" value="1"/>
</dbReference>
<evidence type="ECO:0000313" key="11">
    <source>
        <dbReference type="Proteomes" id="UP000014216"/>
    </source>
</evidence>
<keyword evidence="6 9" id="KW-0812">Transmembrane</keyword>
<comment type="function">
    <text evidence="9">Converts cobyric acid to cobinamide by the addition of aminopropanol on the F carboxylic group.</text>
</comment>
<keyword evidence="8 9" id="KW-0472">Membrane</keyword>
<keyword evidence="11" id="KW-1185">Reference proteome</keyword>
<dbReference type="Proteomes" id="UP000014216">
    <property type="component" value="Unassembled WGS sequence"/>
</dbReference>
<evidence type="ECO:0000256" key="2">
    <source>
        <dbReference type="ARBA" id="ARBA00004953"/>
    </source>
</evidence>
<dbReference type="GO" id="GO:0005886">
    <property type="term" value="C:plasma membrane"/>
    <property type="evidence" value="ECO:0007669"/>
    <property type="project" value="UniProtKB-SubCell"/>
</dbReference>
<dbReference type="InterPro" id="IPR004485">
    <property type="entry name" value="Cobalamin_biosynth_CobD/CbiB"/>
</dbReference>
<protein>
    <recommendedName>
        <fullName evidence="9">Cobalamin biosynthesis protein CobD</fullName>
    </recommendedName>
</protein>
<evidence type="ECO:0000256" key="3">
    <source>
        <dbReference type="ARBA" id="ARBA00006263"/>
    </source>
</evidence>
<dbReference type="NCBIfam" id="TIGR00380">
    <property type="entry name" value="cobal_cbiB"/>
    <property type="match status" value="1"/>
</dbReference>
<evidence type="ECO:0000256" key="1">
    <source>
        <dbReference type="ARBA" id="ARBA00004651"/>
    </source>
</evidence>
<dbReference type="UniPathway" id="UPA00148"/>
<evidence type="ECO:0000256" key="5">
    <source>
        <dbReference type="ARBA" id="ARBA00022573"/>
    </source>
</evidence>
<dbReference type="GO" id="GO:0015420">
    <property type="term" value="F:ABC-type vitamin B12 transporter activity"/>
    <property type="evidence" value="ECO:0007669"/>
    <property type="project" value="UniProtKB-UniRule"/>
</dbReference>
<gene>
    <name evidence="10" type="primary">cbiB</name>
    <name evidence="9" type="synonym">cobD</name>
    <name evidence="10" type="ORF">Dpo_6c02330</name>
</gene>
<proteinExistence type="inferred from homology"/>
<evidence type="ECO:0000256" key="4">
    <source>
        <dbReference type="ARBA" id="ARBA00022475"/>
    </source>
</evidence>
<dbReference type="AlphaFoldDB" id="S0G0Q8"/>
<evidence type="ECO:0000256" key="7">
    <source>
        <dbReference type="ARBA" id="ARBA00022989"/>
    </source>
</evidence>
<keyword evidence="4 9" id="KW-1003">Cell membrane</keyword>
<feature type="transmembrane region" description="Helical" evidence="9">
    <location>
        <begin position="79"/>
        <end position="96"/>
    </location>
</feature>
<feature type="transmembrane region" description="Helical" evidence="9">
    <location>
        <begin position="51"/>
        <end position="73"/>
    </location>
</feature>
<evidence type="ECO:0000256" key="6">
    <source>
        <dbReference type="ARBA" id="ARBA00022692"/>
    </source>
</evidence>
<evidence type="ECO:0000256" key="9">
    <source>
        <dbReference type="HAMAP-Rule" id="MF_00024"/>
    </source>
</evidence>
<comment type="subcellular location">
    <subcellularLocation>
        <location evidence="1 9">Cell membrane</location>
        <topology evidence="1 9">Multi-pass membrane protein</topology>
    </subcellularLocation>
</comment>
<dbReference type="PATRIC" id="fig|1286635.3.peg.3116"/>
<dbReference type="EMBL" id="APJX01000006">
    <property type="protein sequence ID" value="EMS79034.1"/>
    <property type="molecule type" value="Genomic_DNA"/>
</dbReference>
<comment type="similarity">
    <text evidence="3 9">Belongs to the CobD/CbiB family.</text>
</comment>
<dbReference type="OrthoDB" id="9811967at2"/>
<dbReference type="PANTHER" id="PTHR34308">
    <property type="entry name" value="COBALAMIN BIOSYNTHESIS PROTEIN CBIB"/>
    <property type="match status" value="1"/>
</dbReference>
<organism evidence="10 11">
    <name type="scientific">Desulfotignum phosphitoxidans DSM 13687</name>
    <dbReference type="NCBI Taxonomy" id="1286635"/>
    <lineage>
        <taxon>Bacteria</taxon>
        <taxon>Pseudomonadati</taxon>
        <taxon>Thermodesulfobacteriota</taxon>
        <taxon>Desulfobacteria</taxon>
        <taxon>Desulfobacterales</taxon>
        <taxon>Desulfobacteraceae</taxon>
        <taxon>Desulfotignum</taxon>
    </lineage>
</organism>
<dbReference type="HAMAP" id="MF_00024">
    <property type="entry name" value="CobD_CbiB"/>
    <property type="match status" value="1"/>
</dbReference>
<accession>S0G0Q8</accession>
<feature type="transmembrane region" description="Helical" evidence="9">
    <location>
        <begin position="301"/>
        <end position="320"/>
    </location>
</feature>